<dbReference type="PANTHER" id="PTHR12161">
    <property type="entry name" value="IST1 FAMILY MEMBER"/>
    <property type="match status" value="1"/>
</dbReference>
<feature type="compositionally biased region" description="Low complexity" evidence="2">
    <location>
        <begin position="204"/>
        <end position="224"/>
    </location>
</feature>
<dbReference type="InterPro" id="IPR042277">
    <property type="entry name" value="IST1-like"/>
</dbReference>
<dbReference type="FunFam" id="1.20.1260.60:FF:000002">
    <property type="entry name" value="Vacuolar protein sorting-associated protein IST1"/>
    <property type="match status" value="1"/>
</dbReference>
<sequence length="336" mass="35969">MPPPAAWQPARARVQLKLSRERLRLLQQKKTQVAKQTRREVAGLLEKRKLESARIKVEGLLAEDLYVELLEVLELYCELLLARFGLLETVKEIDPGVQEAVAGIIHAAPRTELREIHILREMLMSKGGRDFALACIDNTDGIVPERITSKLVIQTPPVELVDLYLHEIAKAYSVDWAPESHAAAATAEAPEGTVPEPVAERPDPCSASASSPSAQTSGTPASSTHTVPLASPNAKTHSIPPFDTDLPQIPPVDPSRANEATIVRTNLSANETTTTPAAAAAAGAAAKSAAPSSGSTATSASAPAPVENGINSNKAKEKEEDAFEALQRRFAELKRK</sequence>
<dbReference type="Pfam" id="PF03398">
    <property type="entry name" value="Ist1"/>
    <property type="match status" value="1"/>
</dbReference>
<comment type="similarity">
    <text evidence="1">Belongs to the IST1 family.</text>
</comment>
<reference evidence="3 4" key="1">
    <citation type="submission" date="2020-11" db="EMBL/GenBank/DDBJ databases">
        <title>Kefir isolates.</title>
        <authorList>
            <person name="Marcisauskas S."/>
            <person name="Kim Y."/>
            <person name="Blasche S."/>
        </authorList>
    </citation>
    <scope>NUCLEOTIDE SEQUENCE [LARGE SCALE GENOMIC DNA]</scope>
    <source>
        <strain evidence="3 4">KR</strain>
    </source>
</reference>
<feature type="compositionally biased region" description="Low complexity" evidence="2">
    <location>
        <begin position="183"/>
        <end position="197"/>
    </location>
</feature>
<dbReference type="EMBL" id="PUHQ01000001">
    <property type="protein sequence ID" value="KAG0667659.1"/>
    <property type="molecule type" value="Genomic_DNA"/>
</dbReference>
<dbReference type="AlphaFoldDB" id="A0A9P7BAR8"/>
<comment type="caution">
    <text evidence="3">The sequence shown here is derived from an EMBL/GenBank/DDBJ whole genome shotgun (WGS) entry which is preliminary data.</text>
</comment>
<accession>A0A9P7BAR8</accession>
<proteinExistence type="inferred from homology"/>
<organism evidence="3 4">
    <name type="scientific">Rhodotorula mucilaginosa</name>
    <name type="common">Yeast</name>
    <name type="synonym">Rhodotorula rubra</name>
    <dbReference type="NCBI Taxonomy" id="5537"/>
    <lineage>
        <taxon>Eukaryota</taxon>
        <taxon>Fungi</taxon>
        <taxon>Dikarya</taxon>
        <taxon>Basidiomycota</taxon>
        <taxon>Pucciniomycotina</taxon>
        <taxon>Microbotryomycetes</taxon>
        <taxon>Sporidiobolales</taxon>
        <taxon>Sporidiobolaceae</taxon>
        <taxon>Rhodotorula</taxon>
    </lineage>
</organism>
<evidence type="ECO:0000313" key="4">
    <source>
        <dbReference type="Proteomes" id="UP000777482"/>
    </source>
</evidence>
<gene>
    <name evidence="3" type="ORF">C6P46_000196</name>
</gene>
<dbReference type="PANTHER" id="PTHR12161:SF5">
    <property type="entry name" value="IST1 HOMOLOG"/>
    <property type="match status" value="1"/>
</dbReference>
<dbReference type="OrthoDB" id="29853at2759"/>
<dbReference type="Gene3D" id="1.20.1260.60">
    <property type="entry name" value="Vacuolar protein sorting-associated protein Ist1"/>
    <property type="match status" value="1"/>
</dbReference>
<evidence type="ECO:0000256" key="1">
    <source>
        <dbReference type="ARBA" id="ARBA00005536"/>
    </source>
</evidence>
<dbReference type="GO" id="GO:0015031">
    <property type="term" value="P:protein transport"/>
    <property type="evidence" value="ECO:0007669"/>
    <property type="project" value="InterPro"/>
</dbReference>
<dbReference type="Proteomes" id="UP000777482">
    <property type="component" value="Unassembled WGS sequence"/>
</dbReference>
<dbReference type="InterPro" id="IPR005061">
    <property type="entry name" value="Ist1"/>
</dbReference>
<protein>
    <recommendedName>
        <fullName evidence="5">DUF292-domain-containing protein</fullName>
    </recommendedName>
</protein>
<feature type="compositionally biased region" description="Low complexity" evidence="2">
    <location>
        <begin position="280"/>
        <end position="305"/>
    </location>
</feature>
<keyword evidence="4" id="KW-1185">Reference proteome</keyword>
<feature type="region of interest" description="Disordered" evidence="2">
    <location>
        <begin position="280"/>
        <end position="322"/>
    </location>
</feature>
<evidence type="ECO:0000313" key="3">
    <source>
        <dbReference type="EMBL" id="KAG0667659.1"/>
    </source>
</evidence>
<evidence type="ECO:0008006" key="5">
    <source>
        <dbReference type="Google" id="ProtNLM"/>
    </source>
</evidence>
<name>A0A9P7BAR8_RHOMI</name>
<feature type="region of interest" description="Disordered" evidence="2">
    <location>
        <begin position="183"/>
        <end position="255"/>
    </location>
</feature>
<evidence type="ECO:0000256" key="2">
    <source>
        <dbReference type="SAM" id="MobiDB-lite"/>
    </source>
</evidence>